<feature type="compositionally biased region" description="Basic and acidic residues" evidence="6">
    <location>
        <begin position="16"/>
        <end position="26"/>
    </location>
</feature>
<keyword evidence="9" id="KW-1185">Reference proteome</keyword>
<accession>A0ABR1GA92</accession>
<dbReference type="Pfam" id="PF00481">
    <property type="entry name" value="PP2C"/>
    <property type="match status" value="1"/>
</dbReference>
<feature type="region of interest" description="Disordered" evidence="6">
    <location>
        <begin position="485"/>
        <end position="509"/>
    </location>
</feature>
<comment type="subcellular location">
    <subcellularLocation>
        <location evidence="1">Membrane</location>
        <topology evidence="1">Peripheral membrane protein</topology>
    </subcellularLocation>
</comment>
<name>A0ABR1GA92_AURAN</name>
<dbReference type="SUPFAM" id="SSF81606">
    <property type="entry name" value="PP2C-like"/>
    <property type="match status" value="1"/>
</dbReference>
<organism evidence="8 9">
    <name type="scientific">Aureococcus anophagefferens</name>
    <name type="common">Harmful bloom alga</name>
    <dbReference type="NCBI Taxonomy" id="44056"/>
    <lineage>
        <taxon>Eukaryota</taxon>
        <taxon>Sar</taxon>
        <taxon>Stramenopiles</taxon>
        <taxon>Ochrophyta</taxon>
        <taxon>Pelagophyceae</taxon>
        <taxon>Pelagomonadales</taxon>
        <taxon>Pelagomonadaceae</taxon>
        <taxon>Aureococcus</taxon>
    </lineage>
</organism>
<keyword evidence="4 5" id="KW-0904">Protein phosphatase</keyword>
<evidence type="ECO:0000256" key="3">
    <source>
        <dbReference type="ARBA" id="ARBA00022801"/>
    </source>
</evidence>
<dbReference type="SMART" id="SM00332">
    <property type="entry name" value="PP2Cc"/>
    <property type="match status" value="1"/>
</dbReference>
<evidence type="ECO:0000256" key="1">
    <source>
        <dbReference type="ARBA" id="ARBA00004170"/>
    </source>
</evidence>
<feature type="region of interest" description="Disordered" evidence="6">
    <location>
        <begin position="1"/>
        <end position="77"/>
    </location>
</feature>
<feature type="domain" description="PPM-type phosphatase" evidence="7">
    <location>
        <begin position="132"/>
        <end position="402"/>
    </location>
</feature>
<evidence type="ECO:0000256" key="5">
    <source>
        <dbReference type="RuleBase" id="RU003465"/>
    </source>
</evidence>
<evidence type="ECO:0000256" key="6">
    <source>
        <dbReference type="SAM" id="MobiDB-lite"/>
    </source>
</evidence>
<comment type="similarity">
    <text evidence="5">Belongs to the PP2C family.</text>
</comment>
<dbReference type="CDD" id="cd00143">
    <property type="entry name" value="PP2Cc"/>
    <property type="match status" value="1"/>
</dbReference>
<evidence type="ECO:0000259" key="7">
    <source>
        <dbReference type="PROSITE" id="PS51746"/>
    </source>
</evidence>
<evidence type="ECO:0000313" key="9">
    <source>
        <dbReference type="Proteomes" id="UP001363151"/>
    </source>
</evidence>
<evidence type="ECO:0000313" key="8">
    <source>
        <dbReference type="EMBL" id="KAK7249922.1"/>
    </source>
</evidence>
<dbReference type="Proteomes" id="UP001363151">
    <property type="component" value="Unassembled WGS sequence"/>
</dbReference>
<dbReference type="InterPro" id="IPR000222">
    <property type="entry name" value="PP2C_BS"/>
</dbReference>
<comment type="caution">
    <text evidence="8">The sequence shown here is derived from an EMBL/GenBank/DDBJ whole genome shotgun (WGS) entry which is preliminary data.</text>
</comment>
<dbReference type="InterPro" id="IPR015655">
    <property type="entry name" value="PP2C"/>
</dbReference>
<feature type="compositionally biased region" description="Basic and acidic residues" evidence="6">
    <location>
        <begin position="49"/>
        <end position="60"/>
    </location>
</feature>
<protein>
    <submittedName>
        <fullName evidence="8">Protein serine/threonine phosphatase</fullName>
    </submittedName>
</protein>
<evidence type="ECO:0000256" key="4">
    <source>
        <dbReference type="ARBA" id="ARBA00022912"/>
    </source>
</evidence>
<keyword evidence="3 5" id="KW-0378">Hydrolase</keyword>
<dbReference type="PROSITE" id="PS51746">
    <property type="entry name" value="PPM_2"/>
    <property type="match status" value="1"/>
</dbReference>
<gene>
    <name evidence="8" type="ORF">SO694_00005469</name>
</gene>
<dbReference type="InterPro" id="IPR036457">
    <property type="entry name" value="PPM-type-like_dom_sf"/>
</dbReference>
<dbReference type="PANTHER" id="PTHR47992">
    <property type="entry name" value="PROTEIN PHOSPHATASE"/>
    <property type="match status" value="1"/>
</dbReference>
<evidence type="ECO:0000256" key="2">
    <source>
        <dbReference type="ARBA" id="ARBA00022723"/>
    </source>
</evidence>
<reference evidence="8 9" key="1">
    <citation type="submission" date="2024-03" db="EMBL/GenBank/DDBJ databases">
        <title>Aureococcus anophagefferens CCMP1851 and Kratosvirus quantuckense: Draft genome of a second virus-susceptible host strain in the model system.</title>
        <authorList>
            <person name="Chase E."/>
            <person name="Truchon A.R."/>
            <person name="Schepens W."/>
            <person name="Wilhelm S.W."/>
        </authorList>
    </citation>
    <scope>NUCLEOTIDE SEQUENCE [LARGE SCALE GENOMIC DNA]</scope>
    <source>
        <strain evidence="8 9">CCMP1851</strain>
    </source>
</reference>
<sequence>MVATTAGPPSPMTPTRKMELKAKEADGGTGPTPNRRLTVGFDAAQAPREGFDSVKGDAYTKKRSKRRSFQQAPEDRGSEVLLQAAEAAEAAKQAAGKERDRSYQAKEIYEPDWALSPFPSTVVGTFSCHGIEPSYFTAGATAKINQDRGCVVQPYGGDPRRALFAVFDGHGERGDIVSDYCMKYIRDTLCTHPKFESDLKTALIETFVRCDEKMAQDDVPVIHSGTTAVVAVLVGNKMTIASVGDSRAVLGRKDGTAKDLTVDQNPDHPLEMPRILKAGGFVKKGVDGLSSRVYLNKELTMVGLAMARSLGDRCVKRVGVIAEPAVVEYTVDEAEDAFIIMASDGIWEFVPSQYAVDLASDELERSNDAAAACQELILEGAAKWSEEKGDYRDDITCMVLKVNPLAFLTKEGAAYLPAAADDRAGARTAGAAEKTSNLKMPKGRNTVMLDTKGTGVVDTVGVDTVGDGIADTFYPAKAVDSTGSGQVDAVEVDTNDPRKASNMYGGQSGARASQKAAFASKQDMLAKLVAKVDEDEDVASRASDDFSFAD</sequence>
<dbReference type="InterPro" id="IPR001932">
    <property type="entry name" value="PPM-type_phosphatase-like_dom"/>
</dbReference>
<dbReference type="SMART" id="SM00331">
    <property type="entry name" value="PP2C_SIG"/>
    <property type="match status" value="1"/>
</dbReference>
<proteinExistence type="inferred from homology"/>
<dbReference type="Gene3D" id="3.60.40.10">
    <property type="entry name" value="PPM-type phosphatase domain"/>
    <property type="match status" value="1"/>
</dbReference>
<dbReference type="PROSITE" id="PS01032">
    <property type="entry name" value="PPM_1"/>
    <property type="match status" value="1"/>
</dbReference>
<dbReference type="EMBL" id="JBBJCI010000039">
    <property type="protein sequence ID" value="KAK7249922.1"/>
    <property type="molecule type" value="Genomic_DNA"/>
</dbReference>
<keyword evidence="2" id="KW-0479">Metal-binding</keyword>